<protein>
    <submittedName>
        <fullName evidence="1">Uncharacterized protein</fullName>
    </submittedName>
</protein>
<reference evidence="1" key="1">
    <citation type="submission" date="2024-02" db="EMBL/GenBank/DDBJ databases">
        <authorList>
            <consortium name="ELIXIR-Norway"/>
            <consortium name="Elixir Norway"/>
        </authorList>
    </citation>
    <scope>NUCLEOTIDE SEQUENCE</scope>
</reference>
<evidence type="ECO:0000313" key="1">
    <source>
        <dbReference type="EMBL" id="CAK9194550.1"/>
    </source>
</evidence>
<dbReference type="Proteomes" id="UP001497512">
    <property type="component" value="Chromosome 10"/>
</dbReference>
<evidence type="ECO:0000313" key="2">
    <source>
        <dbReference type="Proteomes" id="UP001497512"/>
    </source>
</evidence>
<dbReference type="EMBL" id="OZ019902">
    <property type="protein sequence ID" value="CAK9194550.1"/>
    <property type="molecule type" value="Genomic_DNA"/>
</dbReference>
<proteinExistence type="predicted"/>
<dbReference type="PANTHER" id="PTHR15157:SF25">
    <property type="entry name" value="OS07G0418000 PROTEIN"/>
    <property type="match status" value="1"/>
</dbReference>
<dbReference type="InterPro" id="IPR036412">
    <property type="entry name" value="HAD-like_sf"/>
</dbReference>
<organism evidence="1 2">
    <name type="scientific">Sphagnum troendelagicum</name>
    <dbReference type="NCBI Taxonomy" id="128251"/>
    <lineage>
        <taxon>Eukaryota</taxon>
        <taxon>Viridiplantae</taxon>
        <taxon>Streptophyta</taxon>
        <taxon>Embryophyta</taxon>
        <taxon>Bryophyta</taxon>
        <taxon>Sphagnophytina</taxon>
        <taxon>Sphagnopsida</taxon>
        <taxon>Sphagnales</taxon>
        <taxon>Sphagnaceae</taxon>
        <taxon>Sphagnum</taxon>
    </lineage>
</organism>
<sequence>MGHLYALDFDGVLCDSCGESSISALKAAKIRWPQIFRSVDSATETWILEEMRTVRPVVETGYENLLLVRLLLEIKIPSLRQSSVTEKLTVDGILENWEHGIKPVVMEEWGEHNKDELVELFGQVRDEWISSDIHGWIAANRFYPGTADSLRFSSSTLYVVTTKQARFAAALLKELAGIDFPADRIYGLGTGPKVAVLKKLQNLPEHQGLTLHFVEDRLATLQNVVKDPELDQWNLYLATWGYNTLGEREAAATVPRIKILDLPDFCGKLK</sequence>
<accession>A0ABP0TI79</accession>
<gene>
    <name evidence="1" type="ORF">CSSPTR1EN2_LOCUS2582</name>
</gene>
<keyword evidence="2" id="KW-1185">Reference proteome</keyword>
<dbReference type="PANTHER" id="PTHR15157">
    <property type="entry name" value="UV RADIATION RESISTANCE-ASSOCIATED GENE PROTEIN"/>
    <property type="match status" value="1"/>
</dbReference>
<dbReference type="SUPFAM" id="SSF56784">
    <property type="entry name" value="HAD-like"/>
    <property type="match status" value="1"/>
</dbReference>
<name>A0ABP0TI79_9BRYO</name>